<reference evidence="1 2" key="1">
    <citation type="submission" date="2023-07" db="EMBL/GenBank/DDBJ databases">
        <title>Comparative genomics of wheat-associated soil bacteria to identify genetic determinants of phenazine resistance.</title>
        <authorList>
            <person name="Mouncey N."/>
        </authorList>
    </citation>
    <scope>NUCLEOTIDE SEQUENCE [LARGE SCALE GENOMIC DNA]</scope>
    <source>
        <strain evidence="1 2">V2I4</strain>
    </source>
</reference>
<dbReference type="Proteomes" id="UP001230328">
    <property type="component" value="Unassembled WGS sequence"/>
</dbReference>
<accession>A0ABU0STK3</accession>
<evidence type="ECO:0000313" key="2">
    <source>
        <dbReference type="Proteomes" id="UP001230328"/>
    </source>
</evidence>
<dbReference type="EMBL" id="JAUSZI010000002">
    <property type="protein sequence ID" value="MDQ1026895.1"/>
    <property type="molecule type" value="Genomic_DNA"/>
</dbReference>
<protein>
    <submittedName>
        <fullName evidence="1">Uncharacterized protein</fullName>
    </submittedName>
</protein>
<gene>
    <name evidence="1" type="ORF">QF035_004477</name>
</gene>
<sequence length="104" mass="11041">MTGDSVMQFGNFNIGMVKSQGPVDQRAAHEQMINSVLAIRSHVSESDRTLIDDTLGILDTDGPVDRQRFRQALGTIGGIAALLGATGAPVIESIGKVMEAFGLR</sequence>
<keyword evidence="2" id="KW-1185">Reference proteome</keyword>
<proteinExistence type="predicted"/>
<name>A0ABU0STK3_9ACTN</name>
<comment type="caution">
    <text evidence="1">The sequence shown here is derived from an EMBL/GenBank/DDBJ whole genome shotgun (WGS) entry which is preliminary data.</text>
</comment>
<dbReference type="RefSeq" id="WP_307522208.1">
    <property type="nucleotide sequence ID" value="NZ_JAUSZI010000002.1"/>
</dbReference>
<organism evidence="1 2">
    <name type="scientific">Streptomyces umbrinus</name>
    <dbReference type="NCBI Taxonomy" id="67370"/>
    <lineage>
        <taxon>Bacteria</taxon>
        <taxon>Bacillati</taxon>
        <taxon>Actinomycetota</taxon>
        <taxon>Actinomycetes</taxon>
        <taxon>Kitasatosporales</taxon>
        <taxon>Streptomycetaceae</taxon>
        <taxon>Streptomyces</taxon>
        <taxon>Streptomyces phaeochromogenes group</taxon>
    </lineage>
</organism>
<evidence type="ECO:0000313" key="1">
    <source>
        <dbReference type="EMBL" id="MDQ1026895.1"/>
    </source>
</evidence>